<comment type="caution">
    <text evidence="2">The sequence shown here is derived from an EMBL/GenBank/DDBJ whole genome shotgun (WGS) entry which is preliminary data.</text>
</comment>
<feature type="region of interest" description="Disordered" evidence="1">
    <location>
        <begin position="1"/>
        <end position="27"/>
    </location>
</feature>
<evidence type="ECO:0000313" key="3">
    <source>
        <dbReference type="Proteomes" id="UP001420932"/>
    </source>
</evidence>
<dbReference type="Proteomes" id="UP001420932">
    <property type="component" value="Unassembled WGS sequence"/>
</dbReference>
<sequence length="147" mass="15898">MREGEAREEVSVTKGSSQERESSEDCSSYSRLHCLQMATRALLKCLGLDHSCTSDHINTATPTPSRVINDEGEDESRAFRYIICTESVSVVEQGPAPSSATVSDHEQGMKTSEDVAAAKSSIFSTLNLMIKRPPKPPVSSGRGGQHN</sequence>
<dbReference type="EMBL" id="JBBNAF010000002">
    <property type="protein sequence ID" value="KAK9162392.1"/>
    <property type="molecule type" value="Genomic_DNA"/>
</dbReference>
<accession>A0AAP0L2K7</accession>
<evidence type="ECO:0000256" key="1">
    <source>
        <dbReference type="SAM" id="MobiDB-lite"/>
    </source>
</evidence>
<keyword evidence="3" id="KW-1185">Reference proteome</keyword>
<gene>
    <name evidence="2" type="ORF">Syun_003294</name>
</gene>
<name>A0AAP0L2K7_9MAGN</name>
<reference evidence="2 3" key="1">
    <citation type="submission" date="2024-01" db="EMBL/GenBank/DDBJ databases">
        <title>Genome assemblies of Stephania.</title>
        <authorList>
            <person name="Yang L."/>
        </authorList>
    </citation>
    <scope>NUCLEOTIDE SEQUENCE [LARGE SCALE GENOMIC DNA]</scope>
    <source>
        <strain evidence="2">YNDBR</strain>
        <tissue evidence="2">Leaf</tissue>
    </source>
</reference>
<protein>
    <submittedName>
        <fullName evidence="2">Uncharacterized protein</fullName>
    </submittedName>
</protein>
<organism evidence="2 3">
    <name type="scientific">Stephania yunnanensis</name>
    <dbReference type="NCBI Taxonomy" id="152371"/>
    <lineage>
        <taxon>Eukaryota</taxon>
        <taxon>Viridiplantae</taxon>
        <taxon>Streptophyta</taxon>
        <taxon>Embryophyta</taxon>
        <taxon>Tracheophyta</taxon>
        <taxon>Spermatophyta</taxon>
        <taxon>Magnoliopsida</taxon>
        <taxon>Ranunculales</taxon>
        <taxon>Menispermaceae</taxon>
        <taxon>Menispermoideae</taxon>
        <taxon>Cissampelideae</taxon>
        <taxon>Stephania</taxon>
    </lineage>
</organism>
<feature type="compositionally biased region" description="Basic and acidic residues" evidence="1">
    <location>
        <begin position="1"/>
        <end position="23"/>
    </location>
</feature>
<proteinExistence type="predicted"/>
<evidence type="ECO:0000313" key="2">
    <source>
        <dbReference type="EMBL" id="KAK9162392.1"/>
    </source>
</evidence>
<dbReference type="AlphaFoldDB" id="A0AAP0L2K7"/>